<evidence type="ECO:0000313" key="3">
    <source>
        <dbReference type="EMBL" id="SFS79426.1"/>
    </source>
</evidence>
<protein>
    <submittedName>
        <fullName evidence="3">NUDIX domain-containing protein</fullName>
    </submittedName>
</protein>
<feature type="domain" description="Nudix hydrolase" evidence="2">
    <location>
        <begin position="1"/>
        <end position="130"/>
    </location>
</feature>
<dbReference type="Gene3D" id="3.90.79.10">
    <property type="entry name" value="Nucleoside Triphosphate Pyrophosphohydrolase"/>
    <property type="match status" value="1"/>
</dbReference>
<dbReference type="Pfam" id="PF00293">
    <property type="entry name" value="NUDIX"/>
    <property type="match status" value="1"/>
</dbReference>
<organism evidence="3 4">
    <name type="scientific">Sphingobacterium wenxiniae</name>
    <dbReference type="NCBI Taxonomy" id="683125"/>
    <lineage>
        <taxon>Bacteria</taxon>
        <taxon>Pseudomonadati</taxon>
        <taxon>Bacteroidota</taxon>
        <taxon>Sphingobacteriia</taxon>
        <taxon>Sphingobacteriales</taxon>
        <taxon>Sphingobacteriaceae</taxon>
        <taxon>Sphingobacterium</taxon>
    </lineage>
</organism>
<dbReference type="InterPro" id="IPR000086">
    <property type="entry name" value="NUDIX_hydrolase_dom"/>
</dbReference>
<dbReference type="PROSITE" id="PS00893">
    <property type="entry name" value="NUDIX_BOX"/>
    <property type="match status" value="1"/>
</dbReference>
<reference evidence="3 4" key="1">
    <citation type="submission" date="2016-10" db="EMBL/GenBank/DDBJ databases">
        <authorList>
            <person name="de Groot N.N."/>
        </authorList>
    </citation>
    <scope>NUCLEOTIDE SEQUENCE [LARGE SCALE GENOMIC DNA]</scope>
    <source>
        <strain evidence="3 4">DSM 22789</strain>
    </source>
</reference>
<sequence length="132" mass="15154">MKVIDKVAWIYIQDKKILSTRSAGSEIWFLPGGKREPLENDVETLTREIKEELDVEIDLSSLRYIGTFQAQAANHAQGVIVKMTCYTADYKGQIRPTSEIAEYAFLSTADRDKISPVDQFIFTYLLENDWIE</sequence>
<dbReference type="InterPro" id="IPR015797">
    <property type="entry name" value="NUDIX_hydrolase-like_dom_sf"/>
</dbReference>
<gene>
    <name evidence="3" type="ORF">SAMN05660206_10542</name>
</gene>
<dbReference type="PANTHER" id="PTHR21340:SF0">
    <property type="entry name" value="BIS(5'-NUCLEOSYL)-TETRAPHOSPHATASE [ASYMMETRICAL]"/>
    <property type="match status" value="1"/>
</dbReference>
<dbReference type="STRING" id="683125.SAMN05660206_10542"/>
<accession>A0A1I6SR66</accession>
<dbReference type="GO" id="GO:0006167">
    <property type="term" value="P:AMP biosynthetic process"/>
    <property type="evidence" value="ECO:0007669"/>
    <property type="project" value="TreeGrafter"/>
</dbReference>
<dbReference type="EMBL" id="FOZZ01000005">
    <property type="protein sequence ID" value="SFS79426.1"/>
    <property type="molecule type" value="Genomic_DNA"/>
</dbReference>
<proteinExistence type="predicted"/>
<dbReference type="GO" id="GO:0004081">
    <property type="term" value="F:bis(5'-nucleosyl)-tetraphosphatase (asymmetrical) activity"/>
    <property type="evidence" value="ECO:0007669"/>
    <property type="project" value="TreeGrafter"/>
</dbReference>
<dbReference type="GO" id="GO:0006754">
    <property type="term" value="P:ATP biosynthetic process"/>
    <property type="evidence" value="ECO:0007669"/>
    <property type="project" value="TreeGrafter"/>
</dbReference>
<dbReference type="OrthoDB" id="3532303at2"/>
<dbReference type="PROSITE" id="PS51462">
    <property type="entry name" value="NUDIX"/>
    <property type="match status" value="1"/>
</dbReference>
<dbReference type="CDD" id="cd04690">
    <property type="entry name" value="NUDIX_Hydrolase"/>
    <property type="match status" value="1"/>
</dbReference>
<dbReference type="AlphaFoldDB" id="A0A1I6SR66"/>
<dbReference type="InterPro" id="IPR020084">
    <property type="entry name" value="NUDIX_hydrolase_CS"/>
</dbReference>
<dbReference type="PANTHER" id="PTHR21340">
    <property type="entry name" value="DIADENOSINE 5,5-P1,P4-TETRAPHOSPHATE PYROPHOSPHOHYDROLASE MUTT"/>
    <property type="match status" value="1"/>
</dbReference>
<dbReference type="Proteomes" id="UP000198785">
    <property type="component" value="Unassembled WGS sequence"/>
</dbReference>
<keyword evidence="4" id="KW-1185">Reference proteome</keyword>
<keyword evidence="1" id="KW-0378">Hydrolase</keyword>
<dbReference type="RefSeq" id="WP_093365106.1">
    <property type="nucleotide sequence ID" value="NZ_FOZZ01000005.1"/>
</dbReference>
<evidence type="ECO:0000256" key="1">
    <source>
        <dbReference type="ARBA" id="ARBA00022801"/>
    </source>
</evidence>
<evidence type="ECO:0000313" key="4">
    <source>
        <dbReference type="Proteomes" id="UP000198785"/>
    </source>
</evidence>
<dbReference type="SUPFAM" id="SSF55811">
    <property type="entry name" value="Nudix"/>
    <property type="match status" value="1"/>
</dbReference>
<name>A0A1I6SR66_9SPHI</name>
<evidence type="ECO:0000259" key="2">
    <source>
        <dbReference type="PROSITE" id="PS51462"/>
    </source>
</evidence>
<dbReference type="InterPro" id="IPR051325">
    <property type="entry name" value="Nudix_hydrolase_domain"/>
</dbReference>